<sequence>MGLYSTDNDYSNQDDDDIEIVSLLNNTPNPNNNGRYNDDNDNNDIINIESTSTSRNNSSNYSKKRPRLILEECYKKKSFIMVLPPTLIPSQQQPQQQQQQDEIPIIPKPIEEKDTDDEKLTTDNASSANTDIDNENNSNSNNNNNHKEENKQKEIDTSTTNTSTTASTTDDNDDNDNDDWFQLHTGNVRIDRAYQLAKQEFYTTISASSSNAAITNDDVTSSSTTPKSSCTTTSSFSSYSIELAGGLLLESDMLIRSLQSSTSTESIQFHDNDNDSDTNKLYTVWSQGGGDDDSDDECKSDCDCGCNSVSDVGVDVDGIVGARGSWYFYLYTGNTTFLEWAYETTVASLYRAEQQQNNKLKNKKENGLFYSSSGGGCNINNSTTTTKAFSLSTNILYYNGYYFAYKMGLLLMENSVTVEALRQRANILKKKIRNTFWISDERGYYTSNFISDEDAKNGIDLTNEEQTQTQIDIVLGQSLLMLTDDFESNHRIQLILKKTPRTTTTTRTTTSTANTTATATTIAMPLFVSSYFAIAAARNGRDDIFYEELDTQINLFEQQYNNNSTFPLLPPELEEPQSLLSSSACADPSSSAAGFLGMIYQGMFGMKFDINPNYILFGPTLLTKYRPNRRDEQQEDGNVSYDCNDCDETISLLNFKYKNAILDIYITGYGNQIKTFKINGIVAEQPPMMLQQQQKEEDEPYSYKLDSYVTGRQVIEIILI</sequence>
<name>A0A1E7FIS6_9STRA</name>
<dbReference type="SUPFAM" id="SSF48208">
    <property type="entry name" value="Six-hairpin glycosidases"/>
    <property type="match status" value="1"/>
</dbReference>
<dbReference type="InParanoid" id="A0A1E7FIS6"/>
<reference evidence="2 3" key="1">
    <citation type="submission" date="2016-09" db="EMBL/GenBank/DDBJ databases">
        <title>Extensive genetic diversity and differential bi-allelic expression allows diatom success in the polar Southern Ocean.</title>
        <authorList>
            <consortium name="DOE Joint Genome Institute"/>
            <person name="Mock T."/>
            <person name="Otillar R.P."/>
            <person name="Strauss J."/>
            <person name="Dupont C."/>
            <person name="Frickenhaus S."/>
            <person name="Maumus F."/>
            <person name="Mcmullan M."/>
            <person name="Sanges R."/>
            <person name="Schmutz J."/>
            <person name="Toseland A."/>
            <person name="Valas R."/>
            <person name="Veluchamy A."/>
            <person name="Ward B.J."/>
            <person name="Allen A."/>
            <person name="Barry K."/>
            <person name="Falciatore A."/>
            <person name="Ferrante M."/>
            <person name="Fortunato A.E."/>
            <person name="Gloeckner G."/>
            <person name="Gruber A."/>
            <person name="Hipkin R."/>
            <person name="Janech M."/>
            <person name="Kroth P."/>
            <person name="Leese F."/>
            <person name="Lindquist E."/>
            <person name="Lyon B.R."/>
            <person name="Martin J."/>
            <person name="Mayer C."/>
            <person name="Parker M."/>
            <person name="Quesneville H."/>
            <person name="Raymond J."/>
            <person name="Uhlig C."/>
            <person name="Valentin K.U."/>
            <person name="Worden A.Z."/>
            <person name="Armbrust E.V."/>
            <person name="Bowler C."/>
            <person name="Green B."/>
            <person name="Moulton V."/>
            <person name="Van Oosterhout C."/>
            <person name="Grigoriev I."/>
        </authorList>
    </citation>
    <scope>NUCLEOTIDE SEQUENCE [LARGE SCALE GENOMIC DNA]</scope>
    <source>
        <strain evidence="2 3">CCMP1102</strain>
    </source>
</reference>
<feature type="compositionally biased region" description="Low complexity" evidence="1">
    <location>
        <begin position="135"/>
        <end position="144"/>
    </location>
</feature>
<dbReference type="InterPro" id="IPR012341">
    <property type="entry name" value="6hp_glycosidase-like_sf"/>
</dbReference>
<dbReference type="OrthoDB" id="44308at2759"/>
<dbReference type="InterPro" id="IPR008928">
    <property type="entry name" value="6-hairpin_glycosidase_sf"/>
</dbReference>
<keyword evidence="3" id="KW-1185">Reference proteome</keyword>
<dbReference type="GO" id="GO:0005975">
    <property type="term" value="P:carbohydrate metabolic process"/>
    <property type="evidence" value="ECO:0007669"/>
    <property type="project" value="InterPro"/>
</dbReference>
<evidence type="ECO:0000313" key="3">
    <source>
        <dbReference type="Proteomes" id="UP000095751"/>
    </source>
</evidence>
<evidence type="ECO:0000256" key="1">
    <source>
        <dbReference type="SAM" id="MobiDB-lite"/>
    </source>
</evidence>
<organism evidence="2 3">
    <name type="scientific">Fragilariopsis cylindrus CCMP1102</name>
    <dbReference type="NCBI Taxonomy" id="635003"/>
    <lineage>
        <taxon>Eukaryota</taxon>
        <taxon>Sar</taxon>
        <taxon>Stramenopiles</taxon>
        <taxon>Ochrophyta</taxon>
        <taxon>Bacillariophyta</taxon>
        <taxon>Bacillariophyceae</taxon>
        <taxon>Bacillariophycidae</taxon>
        <taxon>Bacillariales</taxon>
        <taxon>Bacillariaceae</taxon>
        <taxon>Fragilariopsis</taxon>
    </lineage>
</organism>
<feature type="compositionally biased region" description="Basic and acidic residues" evidence="1">
    <location>
        <begin position="145"/>
        <end position="156"/>
    </location>
</feature>
<proteinExistence type="predicted"/>
<accession>A0A1E7FIS6</accession>
<gene>
    <name evidence="2" type="ORF">FRACYDRAFT_238514</name>
</gene>
<dbReference type="EMBL" id="KV784357">
    <property type="protein sequence ID" value="OEU18080.1"/>
    <property type="molecule type" value="Genomic_DNA"/>
</dbReference>
<feature type="compositionally biased region" description="Basic and acidic residues" evidence="1">
    <location>
        <begin position="109"/>
        <end position="121"/>
    </location>
</feature>
<feature type="compositionally biased region" description="Low complexity" evidence="1">
    <location>
        <begin position="25"/>
        <end position="35"/>
    </location>
</feature>
<feature type="region of interest" description="Disordered" evidence="1">
    <location>
        <begin position="25"/>
        <end position="63"/>
    </location>
</feature>
<feature type="region of interest" description="Disordered" evidence="1">
    <location>
        <begin position="215"/>
        <end position="234"/>
    </location>
</feature>
<protein>
    <submittedName>
        <fullName evidence="2">Uncharacterized protein</fullName>
    </submittedName>
</protein>
<dbReference type="Proteomes" id="UP000095751">
    <property type="component" value="Unassembled WGS sequence"/>
</dbReference>
<dbReference type="Gene3D" id="1.50.10.10">
    <property type="match status" value="1"/>
</dbReference>
<feature type="compositionally biased region" description="Low complexity" evidence="1">
    <location>
        <begin position="157"/>
        <end position="169"/>
    </location>
</feature>
<dbReference type="KEGG" id="fcy:FRACYDRAFT_238514"/>
<dbReference type="AlphaFoldDB" id="A0A1E7FIS6"/>
<feature type="region of interest" description="Disordered" evidence="1">
    <location>
        <begin position="107"/>
        <end position="178"/>
    </location>
</feature>
<feature type="compositionally biased region" description="Low complexity" evidence="1">
    <location>
        <begin position="43"/>
        <end position="61"/>
    </location>
</feature>
<evidence type="ECO:0000313" key="2">
    <source>
        <dbReference type="EMBL" id="OEU18080.1"/>
    </source>
</evidence>